<dbReference type="AlphaFoldDB" id="A0A8S1GMF9"/>
<dbReference type="OrthoDB" id="5848974at2759"/>
<accession>A0A8S1GMF9</accession>
<name>A0A8S1GMF9_9PELO</name>
<proteinExistence type="predicted"/>
<sequence length="382" mass="42390">MRRRVSGLKNNSLKVSWMINRSKSLITTPVELKKSIVRKSPLRLKDVFFPLTLRYQCPSRSDLYVGFGSLNQNLAPGSPDASNMSDFLSPKELSNAFRQAFAAQLYQIAAEGVMPSAHGRLSKLLCSCYDKNAEVVDIYGCDVSKQSPEPPHPEEPLVQLPEDDKMLAAVNLYDSSSASPRRTNNHRTIIEDVTDDPQYSSYGNENEEPQEGALVEYNRLDKTSAAPQVCEATVAVNRSVQQRIRPFHKMTSASRELKMIDMELDDVLEGAPCHDPHANCRGWRQHPWRSDGEDVRSSLPGVVTQEAGSEMYGEVVISGQGNSQKTSSTGRLIGRIAAREHAADHHQAPRGLGLSSRCNNRISKTHMLKEAKDAADRKSIDT</sequence>
<comment type="caution">
    <text evidence="1">The sequence shown here is derived from an EMBL/GenBank/DDBJ whole genome shotgun (WGS) entry which is preliminary data.</text>
</comment>
<dbReference type="Proteomes" id="UP000835052">
    <property type="component" value="Unassembled WGS sequence"/>
</dbReference>
<evidence type="ECO:0000313" key="1">
    <source>
        <dbReference type="EMBL" id="CAD6184259.1"/>
    </source>
</evidence>
<reference evidence="1" key="1">
    <citation type="submission" date="2020-10" db="EMBL/GenBank/DDBJ databases">
        <authorList>
            <person name="Kikuchi T."/>
        </authorList>
    </citation>
    <scope>NUCLEOTIDE SEQUENCE</scope>
    <source>
        <strain evidence="1">NKZ352</strain>
    </source>
</reference>
<evidence type="ECO:0000313" key="2">
    <source>
        <dbReference type="Proteomes" id="UP000835052"/>
    </source>
</evidence>
<keyword evidence="2" id="KW-1185">Reference proteome</keyword>
<organism evidence="1 2">
    <name type="scientific">Caenorhabditis auriculariae</name>
    <dbReference type="NCBI Taxonomy" id="2777116"/>
    <lineage>
        <taxon>Eukaryota</taxon>
        <taxon>Metazoa</taxon>
        <taxon>Ecdysozoa</taxon>
        <taxon>Nematoda</taxon>
        <taxon>Chromadorea</taxon>
        <taxon>Rhabditida</taxon>
        <taxon>Rhabditina</taxon>
        <taxon>Rhabditomorpha</taxon>
        <taxon>Rhabditoidea</taxon>
        <taxon>Rhabditidae</taxon>
        <taxon>Peloderinae</taxon>
        <taxon>Caenorhabditis</taxon>
    </lineage>
</organism>
<dbReference type="EMBL" id="CAJGYM010000001">
    <property type="protein sequence ID" value="CAD6184259.1"/>
    <property type="molecule type" value="Genomic_DNA"/>
</dbReference>
<gene>
    <name evidence="1" type="ORF">CAUJ_LOCUS178</name>
</gene>
<protein>
    <submittedName>
        <fullName evidence="1">Uncharacterized protein</fullName>
    </submittedName>
</protein>